<dbReference type="GeneID" id="80887956"/>
<evidence type="ECO:0000313" key="2">
    <source>
        <dbReference type="Proteomes" id="UP001144673"/>
    </source>
</evidence>
<reference evidence="1" key="1">
    <citation type="journal article" date="2023" name="Access Microbiol">
        <title>De-novo genome assembly for Akanthomyces muscarius, a biocontrol agent of insect agricultural pests.</title>
        <authorList>
            <person name="Erdos Z."/>
            <person name="Studholme D.J."/>
            <person name="Raymond B."/>
            <person name="Sharma M."/>
        </authorList>
    </citation>
    <scope>NUCLEOTIDE SEQUENCE</scope>
    <source>
        <strain evidence="1">Ve6</strain>
    </source>
</reference>
<dbReference type="AlphaFoldDB" id="A0A9W8QI23"/>
<organism evidence="1 2">
    <name type="scientific">Akanthomyces muscarius</name>
    <name type="common">Entomopathogenic fungus</name>
    <name type="synonym">Lecanicillium muscarium</name>
    <dbReference type="NCBI Taxonomy" id="2231603"/>
    <lineage>
        <taxon>Eukaryota</taxon>
        <taxon>Fungi</taxon>
        <taxon>Dikarya</taxon>
        <taxon>Ascomycota</taxon>
        <taxon>Pezizomycotina</taxon>
        <taxon>Sordariomycetes</taxon>
        <taxon>Hypocreomycetidae</taxon>
        <taxon>Hypocreales</taxon>
        <taxon>Cordycipitaceae</taxon>
        <taxon>Akanthomyces</taxon>
    </lineage>
</organism>
<proteinExistence type="predicted"/>
<evidence type="ECO:0000313" key="1">
    <source>
        <dbReference type="EMBL" id="KAJ4155558.1"/>
    </source>
</evidence>
<keyword evidence="2" id="KW-1185">Reference proteome</keyword>
<dbReference type="RefSeq" id="XP_056055682.1">
    <property type="nucleotide sequence ID" value="XM_056198765.1"/>
</dbReference>
<protein>
    <submittedName>
        <fullName evidence="1">Uncharacterized protein</fullName>
    </submittedName>
</protein>
<dbReference type="KEGG" id="amus:LMH87_000797"/>
<comment type="caution">
    <text evidence="1">The sequence shown here is derived from an EMBL/GenBank/DDBJ whole genome shotgun (WGS) entry which is preliminary data.</text>
</comment>
<dbReference type="EMBL" id="JAJHUN010000007">
    <property type="protein sequence ID" value="KAJ4155558.1"/>
    <property type="molecule type" value="Genomic_DNA"/>
</dbReference>
<sequence>MSRAHTKRVWDGAQAVSGLARRQGHACLSDIVHCRFLHSHTHQATHHTHRLPDVLTRCSIMPLALPRACDTSSLVVQGDVCCAAEELAHRFLWGTRSIVTHERRNATATTWQQTATAKFNSGGPRRESFSIMLVISLVVVATLEEHRNLS</sequence>
<name>A0A9W8QI23_AKAMU</name>
<dbReference type="Proteomes" id="UP001144673">
    <property type="component" value="Chromosome 6"/>
</dbReference>
<gene>
    <name evidence="1" type="ORF">LMH87_000797</name>
</gene>
<accession>A0A9W8QI23</accession>